<keyword evidence="3" id="KW-1185">Reference proteome</keyword>
<sequence>MTAWKRRWSRDQTGHSRERVNNIFSQSYSRNVSPTQFASLGPITEVAAVHPRIINNSRLPTTTVRISWSISYYYPIYEDLDSHKATSTPRRTIQSTTGSYR</sequence>
<reference evidence="2 3" key="2">
    <citation type="submission" date="2024-01" db="EMBL/GenBank/DDBJ databases">
        <title>Comparative genomics of Cryptococcus and Kwoniella reveals pathogenesis evolution and contrasting modes of karyotype evolution via chromosome fusion or intercentromeric recombination.</title>
        <authorList>
            <person name="Coelho M.A."/>
            <person name="David-Palma M."/>
            <person name="Shea T."/>
            <person name="Bowers K."/>
            <person name="Mcginley-Smith S."/>
            <person name="Mohammad A.W."/>
            <person name="Gnirke A."/>
            <person name="Yurkov A.M."/>
            <person name="Nowrousian M."/>
            <person name="Sun S."/>
            <person name="Cuomo C.A."/>
            <person name="Heitman J."/>
        </authorList>
    </citation>
    <scope>NUCLEOTIDE SEQUENCE [LARGE SCALE GENOMIC DNA]</scope>
    <source>
        <strain evidence="2 3">IND107</strain>
    </source>
</reference>
<accession>A0ABR3BPU8</accession>
<dbReference type="EMBL" id="ATAM02000007">
    <property type="protein sequence ID" value="KAL0247060.1"/>
    <property type="molecule type" value="Genomic_DNA"/>
</dbReference>
<comment type="caution">
    <text evidence="2">The sequence shown here is derived from an EMBL/GenBank/DDBJ whole genome shotgun (WGS) entry which is preliminary data.</text>
</comment>
<dbReference type="GeneID" id="91990950"/>
<evidence type="ECO:0000313" key="2">
    <source>
        <dbReference type="EMBL" id="KAL0247060.1"/>
    </source>
</evidence>
<reference evidence="3" key="1">
    <citation type="submission" date="2015-01" db="EMBL/GenBank/DDBJ databases">
        <title>The Genome Sequence of Cryptococcus gattii MMRL2647.</title>
        <authorList>
            <consortium name="The Broad Institute Genomics Platform"/>
            <person name="Cuomo C."/>
            <person name="Litvintseva A."/>
            <person name="Chen Y."/>
            <person name="Heitman J."/>
            <person name="Sun S."/>
            <person name="Springer D."/>
            <person name="Dromer F."/>
            <person name="Young S."/>
            <person name="Zeng Q."/>
            <person name="Gargeya S."/>
            <person name="Abouelleil A."/>
            <person name="Alvarado L."/>
            <person name="Chapman S.B."/>
            <person name="Gainer-Dewar J."/>
            <person name="Goldberg J."/>
            <person name="Griggs A."/>
            <person name="Gujja S."/>
            <person name="Hansen M."/>
            <person name="Howarth C."/>
            <person name="Imamovic A."/>
            <person name="Larimer J."/>
            <person name="Murphy C."/>
            <person name="Naylor J."/>
            <person name="Pearson M."/>
            <person name="Priest M."/>
            <person name="Roberts A."/>
            <person name="Saif S."/>
            <person name="Shea T."/>
            <person name="Sykes S."/>
            <person name="Wortman J."/>
            <person name="Nusbaum C."/>
            <person name="Birren B."/>
        </authorList>
    </citation>
    <scope>NUCLEOTIDE SEQUENCE [LARGE SCALE GENOMIC DNA]</scope>
    <source>
        <strain evidence="3">IND107</strain>
    </source>
</reference>
<name>A0ABR3BPU8_9TREE</name>
<protein>
    <submittedName>
        <fullName evidence="2">Uncharacterized protein</fullName>
    </submittedName>
</protein>
<evidence type="ECO:0000313" key="3">
    <source>
        <dbReference type="Proteomes" id="UP000054399"/>
    </source>
</evidence>
<gene>
    <name evidence="2" type="ORF">I308_104094</name>
</gene>
<proteinExistence type="predicted"/>
<organism evidence="2 3">
    <name type="scientific">Cryptococcus tetragattii IND107</name>
    <dbReference type="NCBI Taxonomy" id="1296105"/>
    <lineage>
        <taxon>Eukaryota</taxon>
        <taxon>Fungi</taxon>
        <taxon>Dikarya</taxon>
        <taxon>Basidiomycota</taxon>
        <taxon>Agaricomycotina</taxon>
        <taxon>Tremellomycetes</taxon>
        <taxon>Tremellales</taxon>
        <taxon>Cryptococcaceae</taxon>
        <taxon>Cryptococcus</taxon>
        <taxon>Cryptococcus gattii species complex</taxon>
    </lineage>
</organism>
<feature type="compositionally biased region" description="Basic and acidic residues" evidence="1">
    <location>
        <begin position="9"/>
        <end position="20"/>
    </location>
</feature>
<dbReference type="RefSeq" id="XP_066613021.1">
    <property type="nucleotide sequence ID" value="XM_066758573.1"/>
</dbReference>
<feature type="region of interest" description="Disordered" evidence="1">
    <location>
        <begin position="1"/>
        <end position="21"/>
    </location>
</feature>
<evidence type="ECO:0000256" key="1">
    <source>
        <dbReference type="SAM" id="MobiDB-lite"/>
    </source>
</evidence>
<dbReference type="Proteomes" id="UP000054399">
    <property type="component" value="Unassembled WGS sequence"/>
</dbReference>